<keyword evidence="7" id="KW-1185">Reference proteome</keyword>
<dbReference type="InterPro" id="IPR000064">
    <property type="entry name" value="NLP_P60_dom"/>
</dbReference>
<keyword evidence="3" id="KW-0378">Hydrolase</keyword>
<gene>
    <name evidence="6" type="ORF">SAMN04487931_10634</name>
</gene>
<dbReference type="EMBL" id="FNLL01000006">
    <property type="protein sequence ID" value="SDU26549.1"/>
    <property type="molecule type" value="Genomic_DNA"/>
</dbReference>
<evidence type="ECO:0000256" key="1">
    <source>
        <dbReference type="ARBA" id="ARBA00007074"/>
    </source>
</evidence>
<keyword evidence="2" id="KW-0645">Protease</keyword>
<dbReference type="InterPro" id="IPR038765">
    <property type="entry name" value="Papain-like_cys_pep_sf"/>
</dbReference>
<accession>A0A1H2H492</accession>
<dbReference type="RefSeq" id="WP_092233956.1">
    <property type="nucleotide sequence ID" value="NZ_FNLL01000006.1"/>
</dbReference>
<name>A0A1H2H492_9BACT</name>
<keyword evidence="4" id="KW-0788">Thiol protease</keyword>
<dbReference type="PROSITE" id="PS51935">
    <property type="entry name" value="NLPC_P60"/>
    <property type="match status" value="1"/>
</dbReference>
<dbReference type="GO" id="GO:0008234">
    <property type="term" value="F:cysteine-type peptidase activity"/>
    <property type="evidence" value="ECO:0007669"/>
    <property type="project" value="UniProtKB-KW"/>
</dbReference>
<organism evidence="6 7">
    <name type="scientific">Desulfobacula phenolica</name>
    <dbReference type="NCBI Taxonomy" id="90732"/>
    <lineage>
        <taxon>Bacteria</taxon>
        <taxon>Pseudomonadati</taxon>
        <taxon>Thermodesulfobacteriota</taxon>
        <taxon>Desulfobacteria</taxon>
        <taxon>Desulfobacterales</taxon>
        <taxon>Desulfobacteraceae</taxon>
        <taxon>Desulfobacula</taxon>
    </lineage>
</organism>
<evidence type="ECO:0000256" key="3">
    <source>
        <dbReference type="ARBA" id="ARBA00022801"/>
    </source>
</evidence>
<dbReference type="GO" id="GO:0006508">
    <property type="term" value="P:proteolysis"/>
    <property type="evidence" value="ECO:0007669"/>
    <property type="project" value="UniProtKB-KW"/>
</dbReference>
<feature type="domain" description="NlpC/P60" evidence="5">
    <location>
        <begin position="1"/>
        <end position="127"/>
    </location>
</feature>
<dbReference type="AlphaFoldDB" id="A0A1H2H492"/>
<proteinExistence type="inferred from homology"/>
<comment type="similarity">
    <text evidence="1">Belongs to the peptidase C40 family.</text>
</comment>
<dbReference type="InterPro" id="IPR051202">
    <property type="entry name" value="Peptidase_C40"/>
</dbReference>
<dbReference type="PANTHER" id="PTHR47053">
    <property type="entry name" value="MUREIN DD-ENDOPEPTIDASE MEPH-RELATED"/>
    <property type="match status" value="1"/>
</dbReference>
<evidence type="ECO:0000256" key="4">
    <source>
        <dbReference type="ARBA" id="ARBA00022807"/>
    </source>
</evidence>
<dbReference type="SUPFAM" id="SSF54001">
    <property type="entry name" value="Cysteine proteinases"/>
    <property type="match status" value="1"/>
</dbReference>
<dbReference type="Proteomes" id="UP000199608">
    <property type="component" value="Unassembled WGS sequence"/>
</dbReference>
<dbReference type="Pfam" id="PF00877">
    <property type="entry name" value="NLPC_P60"/>
    <property type="match status" value="1"/>
</dbReference>
<evidence type="ECO:0000259" key="5">
    <source>
        <dbReference type="PROSITE" id="PS51935"/>
    </source>
</evidence>
<evidence type="ECO:0000313" key="6">
    <source>
        <dbReference type="EMBL" id="SDU26549.1"/>
    </source>
</evidence>
<evidence type="ECO:0000256" key="2">
    <source>
        <dbReference type="ARBA" id="ARBA00022670"/>
    </source>
</evidence>
<sequence length="131" mass="14974">MIDFSDLIGKPFCEDGYGPNGYSCYGLAVEVFRRYGIDIPRTNIAVCACKQASQKEINNHLEKYWEPVSSLETPTGLIIQSTHPEFADHIGVYIGNRRFIHVTQNRNVVIDRLSDWKSKIIGYYRYAGNTH</sequence>
<evidence type="ECO:0000313" key="7">
    <source>
        <dbReference type="Proteomes" id="UP000199608"/>
    </source>
</evidence>
<reference evidence="7" key="1">
    <citation type="submission" date="2016-10" db="EMBL/GenBank/DDBJ databases">
        <authorList>
            <person name="Varghese N."/>
            <person name="Submissions S."/>
        </authorList>
    </citation>
    <scope>NUCLEOTIDE SEQUENCE [LARGE SCALE GENOMIC DNA]</scope>
    <source>
        <strain evidence="7">DSM 3384</strain>
    </source>
</reference>
<protein>
    <submittedName>
        <fullName evidence="6">NlpC/P60 family protein</fullName>
    </submittedName>
</protein>
<dbReference type="Gene3D" id="3.90.1720.10">
    <property type="entry name" value="endopeptidase domain like (from Nostoc punctiforme)"/>
    <property type="match status" value="1"/>
</dbReference>
<dbReference type="PANTHER" id="PTHR47053:SF1">
    <property type="entry name" value="MUREIN DD-ENDOPEPTIDASE MEPH-RELATED"/>
    <property type="match status" value="1"/>
</dbReference>